<gene>
    <name evidence="2" type="ORF">HR15_07940</name>
</gene>
<dbReference type="SUPFAM" id="SSF55486">
    <property type="entry name" value="Metalloproteases ('zincins'), catalytic domain"/>
    <property type="match status" value="1"/>
</dbReference>
<keyword evidence="3" id="KW-1185">Reference proteome</keyword>
<dbReference type="Gene3D" id="3.40.390.10">
    <property type="entry name" value="Collagenase (Catalytic Domain)"/>
    <property type="match status" value="1"/>
</dbReference>
<dbReference type="EMBL" id="JRAK01000109">
    <property type="protein sequence ID" value="KGN86451.1"/>
    <property type="molecule type" value="Genomic_DNA"/>
</dbReference>
<accession>A0A0A2F614</accession>
<comment type="caution">
    <text evidence="2">The sequence shown here is derived from an EMBL/GenBank/DDBJ whole genome shotgun (WGS) entry which is preliminary data.</text>
</comment>
<evidence type="ECO:0000313" key="2">
    <source>
        <dbReference type="EMBL" id="KGN86451.1"/>
    </source>
</evidence>
<name>A0A0A2F614_9PORP</name>
<evidence type="ECO:0000259" key="1">
    <source>
        <dbReference type="Pfam" id="PF16313"/>
    </source>
</evidence>
<reference evidence="2 3" key="1">
    <citation type="submission" date="2014-08" db="EMBL/GenBank/DDBJ databases">
        <title>Porphyromonas gulae strain:COT-052_OH3439 Genome sequencing.</title>
        <authorList>
            <person name="Wallis C."/>
            <person name="Deusch O."/>
            <person name="O'Flynn C."/>
            <person name="Davis I."/>
            <person name="Jospin G."/>
            <person name="Darling A.E."/>
            <person name="Coil D.A."/>
            <person name="Alexiev A."/>
            <person name="Horsfall A."/>
            <person name="Kirkwood N."/>
            <person name="Harris S."/>
            <person name="Eisen J.A."/>
        </authorList>
    </citation>
    <scope>NUCLEOTIDE SEQUENCE [LARGE SCALE GENOMIC DNA]</scope>
    <source>
        <strain evidence="3">COT-052 OH3439</strain>
    </source>
</reference>
<dbReference type="Pfam" id="PF16313">
    <property type="entry name" value="DUF4953"/>
    <property type="match status" value="1"/>
</dbReference>
<sequence>MAILKRILFPKQAEADTEIRIPLYFDAPIPDTDDTILRCHLYDETFHIDYYLPDIPVGLLEAPQKDELLSRWAPIDEADAHLPHIRIVKLTFPEQLAGGTFRINFLIQCFPDTLAPNRTAYEISKKQKEQHYQDAMKQYFREKIKHEIDKLLKRSAQTSPPNTQPPFFFYHDVKENYFQGDIEIKSHVPQAPKIKDVCWGIDEEIRFGQPSVQRSVARVGKNETLFLHIQTRGLYGREIPTSIGKVRVKDNTAVCVGQLWYWVSISQTFFFNPSNNRIKGYAGLFKTDNGSTDTTQFEPNSIVQATPQLTYDSNRITPVAPSTTAVTVSVGGPIKPVLESKACCMVEFRPGRTYLGEFGFSWFRKGDLQLRGKSLATSSRLGITIDTINLPSNDQDFAEIMGHHYESVTAGENTVEYIVQDGNNSSRHNLFKKNSQMCCKHSLDYYRILMSEMDWQEYHIPYMTIRKEVEAELSLHISVKEKPEKFIYRFDNPTALNEGYMTINGSSAPYEDTAPPEITGESPDIARTIRIKCLKEFSKPLRFEVYAKVKDSEDEHLCGAVHIFPNDVLHQRKIRVVFFNVITKINGTDKQFGIAENSTIEKETLEKYLGQAYVVPEITIEELDLVSKTTGATDAGYLACCEDLDGDGIKDMVNSKRYDLKGFLEKKLQDLGLAEKYKKYFKIFFIGDEDVKRNGFSSGEKFTVCFRSPNPNVPDNPSTPAHELGHALGLPHTFDGSTSRAKYVYEDGMTDNIMDYSHLIGVPRHSFFHWQWHVMNIKLR</sequence>
<dbReference type="InterPro" id="IPR032534">
    <property type="entry name" value="EcxA_zinc-bd"/>
</dbReference>
<dbReference type="InterPro" id="IPR024079">
    <property type="entry name" value="MetalloPept_cat_dom_sf"/>
</dbReference>
<dbReference type="Proteomes" id="UP000030146">
    <property type="component" value="Unassembled WGS sequence"/>
</dbReference>
<protein>
    <recommendedName>
        <fullName evidence="1">EcxA zinc-binding domain-containing protein</fullName>
    </recommendedName>
</protein>
<evidence type="ECO:0000313" key="3">
    <source>
        <dbReference type="Proteomes" id="UP000030146"/>
    </source>
</evidence>
<dbReference type="GO" id="GO:0008237">
    <property type="term" value="F:metallopeptidase activity"/>
    <property type="evidence" value="ECO:0007669"/>
    <property type="project" value="InterPro"/>
</dbReference>
<proteinExistence type="predicted"/>
<dbReference type="AlphaFoldDB" id="A0A0A2F614"/>
<organism evidence="2 3">
    <name type="scientific">Porphyromonas gulae</name>
    <dbReference type="NCBI Taxonomy" id="111105"/>
    <lineage>
        <taxon>Bacteria</taxon>
        <taxon>Pseudomonadati</taxon>
        <taxon>Bacteroidota</taxon>
        <taxon>Bacteroidia</taxon>
        <taxon>Bacteroidales</taxon>
        <taxon>Porphyromonadaceae</taxon>
        <taxon>Porphyromonas</taxon>
    </lineage>
</organism>
<feature type="domain" description="EcxA zinc-binding" evidence="1">
    <location>
        <begin position="721"/>
        <end position="759"/>
    </location>
</feature>
<dbReference type="RefSeq" id="WP_039425520.1">
    <property type="nucleotide sequence ID" value="NZ_JRAK01000109.1"/>
</dbReference>